<evidence type="ECO:0000259" key="6">
    <source>
        <dbReference type="PROSITE" id="PS50118"/>
    </source>
</evidence>
<feature type="DNA-binding region" description="HMG box" evidence="3">
    <location>
        <begin position="56"/>
        <end position="124"/>
    </location>
</feature>
<evidence type="ECO:0000313" key="8">
    <source>
        <dbReference type="Proteomes" id="UP000077266"/>
    </source>
</evidence>
<evidence type="ECO:0000256" key="4">
    <source>
        <dbReference type="SAM" id="MobiDB-lite"/>
    </source>
</evidence>
<evidence type="ECO:0000256" key="1">
    <source>
        <dbReference type="ARBA" id="ARBA00023125"/>
    </source>
</evidence>
<feature type="compositionally biased region" description="Acidic residues" evidence="4">
    <location>
        <begin position="160"/>
        <end position="173"/>
    </location>
</feature>
<feature type="compositionally biased region" description="Low complexity" evidence="4">
    <location>
        <begin position="307"/>
        <end position="326"/>
    </location>
</feature>
<dbReference type="Pfam" id="PF00505">
    <property type="entry name" value="HMG_box"/>
    <property type="match status" value="1"/>
</dbReference>
<feature type="domain" description="HMG box" evidence="6">
    <location>
        <begin position="56"/>
        <end position="124"/>
    </location>
</feature>
<dbReference type="InterPro" id="IPR050140">
    <property type="entry name" value="SRY-related_HMG-box_TF-like"/>
</dbReference>
<keyword evidence="5" id="KW-0732">Signal</keyword>
<feature type="compositionally biased region" description="Polar residues" evidence="4">
    <location>
        <begin position="209"/>
        <end position="221"/>
    </location>
</feature>
<feature type="chain" id="PRO_5007858696" description="HMG box domain-containing protein" evidence="5">
    <location>
        <begin position="19"/>
        <end position="540"/>
    </location>
</feature>
<keyword evidence="8" id="KW-1185">Reference proteome</keyword>
<keyword evidence="3" id="KW-0539">Nucleus</keyword>
<dbReference type="GO" id="GO:0005634">
    <property type="term" value="C:nucleus"/>
    <property type="evidence" value="ECO:0007669"/>
    <property type="project" value="UniProtKB-UniRule"/>
</dbReference>
<feature type="region of interest" description="Disordered" evidence="4">
    <location>
        <begin position="121"/>
        <end position="406"/>
    </location>
</feature>
<evidence type="ECO:0000256" key="2">
    <source>
        <dbReference type="ARBA" id="ARBA00023163"/>
    </source>
</evidence>
<dbReference type="SMART" id="SM00398">
    <property type="entry name" value="HMG"/>
    <property type="match status" value="1"/>
</dbReference>
<evidence type="ECO:0000313" key="7">
    <source>
        <dbReference type="EMBL" id="KZV92040.1"/>
    </source>
</evidence>
<feature type="compositionally biased region" description="Basic residues" evidence="4">
    <location>
        <begin position="126"/>
        <end position="139"/>
    </location>
</feature>
<feature type="compositionally biased region" description="Gly residues" evidence="4">
    <location>
        <begin position="146"/>
        <end position="158"/>
    </location>
</feature>
<accession>A0A165HIY1</accession>
<dbReference type="GO" id="GO:0000978">
    <property type="term" value="F:RNA polymerase II cis-regulatory region sequence-specific DNA binding"/>
    <property type="evidence" value="ECO:0007669"/>
    <property type="project" value="TreeGrafter"/>
</dbReference>
<feature type="signal peptide" evidence="5">
    <location>
        <begin position="1"/>
        <end position="18"/>
    </location>
</feature>
<keyword evidence="1 3" id="KW-0238">DNA-binding</keyword>
<evidence type="ECO:0000256" key="5">
    <source>
        <dbReference type="SAM" id="SignalP"/>
    </source>
</evidence>
<dbReference type="OrthoDB" id="1919336at2759"/>
<proteinExistence type="predicted"/>
<dbReference type="Gene3D" id="1.10.30.10">
    <property type="entry name" value="High mobility group box domain"/>
    <property type="match status" value="1"/>
</dbReference>
<dbReference type="AlphaFoldDB" id="A0A165HIY1"/>
<feature type="compositionally biased region" description="Low complexity" evidence="4">
    <location>
        <begin position="238"/>
        <end position="259"/>
    </location>
</feature>
<organism evidence="7 8">
    <name type="scientific">Exidia glandulosa HHB12029</name>
    <dbReference type="NCBI Taxonomy" id="1314781"/>
    <lineage>
        <taxon>Eukaryota</taxon>
        <taxon>Fungi</taxon>
        <taxon>Dikarya</taxon>
        <taxon>Basidiomycota</taxon>
        <taxon>Agaricomycotina</taxon>
        <taxon>Agaricomycetes</taxon>
        <taxon>Auriculariales</taxon>
        <taxon>Exidiaceae</taxon>
        <taxon>Exidia</taxon>
    </lineage>
</organism>
<feature type="compositionally biased region" description="Polar residues" evidence="4">
    <location>
        <begin position="174"/>
        <end position="185"/>
    </location>
</feature>
<dbReference type="InterPro" id="IPR036910">
    <property type="entry name" value="HMG_box_dom_sf"/>
</dbReference>
<evidence type="ECO:0000256" key="3">
    <source>
        <dbReference type="PROSITE-ProRule" id="PRU00267"/>
    </source>
</evidence>
<dbReference type="STRING" id="1314781.A0A165HIY1"/>
<dbReference type="PANTHER" id="PTHR10270">
    <property type="entry name" value="SOX TRANSCRIPTION FACTOR"/>
    <property type="match status" value="1"/>
</dbReference>
<name>A0A165HIY1_EXIGL</name>
<feature type="compositionally biased region" description="Basic and acidic residues" evidence="4">
    <location>
        <begin position="521"/>
        <end position="540"/>
    </location>
</feature>
<protein>
    <recommendedName>
        <fullName evidence="6">HMG box domain-containing protein</fullName>
    </recommendedName>
</protein>
<gene>
    <name evidence="7" type="ORF">EXIGLDRAFT_769331</name>
</gene>
<dbReference type="InterPro" id="IPR009071">
    <property type="entry name" value="HMG_box_dom"/>
</dbReference>
<sequence>MLASLMFNFLDAPGAAAAAASGPAVAAPAPVPVGLDDDEQRNVTLMAQTLNADGTPKRPMNAFMIFARKRRPQVSAQNQLLRTGEICKILSREWNSMAIHEKQEYLDLAKRLKDNFNSKYPDYVYRRRPNNSRRKRGRGEHRVGSVGPGGGGDGMHGGGDLDDDDSHVDESDNQDAPGTNHTLQHPTHILPTHTQPYYPLMSHAHNVPNGHSRNPLASSSRQPPPPLYPVANVPPGPHSAVSYTSSSASPLSAHPVHAHYPQSHQGNYFSNDRHWSDNGRPSSSHQDPAPVHFPLRTASPAGSYPLSAHHSSVQSSSASPTSATNSRKGPLQLLSTPFHPQGSDSYSAHAPGEHVPSSAASSHSGSGPASTSHSPSTSTWPRAPQGRPSPPIHSVGTTPSPTAQLYPMAADPASYQQPQRVELPSIHTAVPARTMGPPHDAPMPQSIRLPYDTTYRPPPHYHNQHHNGHGDIYGHAPVPVPLTPSYMSTPGYSTPGAQSSTGPQSAHSASATLSYESPWSSRERLGGQPQRDPHPDHNSF</sequence>
<feature type="compositionally biased region" description="Low complexity" evidence="4">
    <location>
        <begin position="356"/>
        <end position="379"/>
    </location>
</feature>
<dbReference type="PROSITE" id="PS50118">
    <property type="entry name" value="HMG_BOX_2"/>
    <property type="match status" value="1"/>
</dbReference>
<dbReference type="EMBL" id="KV426015">
    <property type="protein sequence ID" value="KZV92040.1"/>
    <property type="molecule type" value="Genomic_DNA"/>
</dbReference>
<dbReference type="SUPFAM" id="SSF47095">
    <property type="entry name" value="HMG-box"/>
    <property type="match status" value="1"/>
</dbReference>
<feature type="compositionally biased region" description="Pro residues" evidence="4">
    <location>
        <begin position="222"/>
        <end position="237"/>
    </location>
</feature>
<keyword evidence="2" id="KW-0804">Transcription</keyword>
<reference evidence="7 8" key="1">
    <citation type="journal article" date="2016" name="Mol. Biol. Evol.">
        <title>Comparative Genomics of Early-Diverging Mushroom-Forming Fungi Provides Insights into the Origins of Lignocellulose Decay Capabilities.</title>
        <authorList>
            <person name="Nagy L.G."/>
            <person name="Riley R."/>
            <person name="Tritt A."/>
            <person name="Adam C."/>
            <person name="Daum C."/>
            <person name="Floudas D."/>
            <person name="Sun H."/>
            <person name="Yadav J.S."/>
            <person name="Pangilinan J."/>
            <person name="Larsson K.H."/>
            <person name="Matsuura K."/>
            <person name="Barry K."/>
            <person name="Labutti K."/>
            <person name="Kuo R."/>
            <person name="Ohm R.A."/>
            <person name="Bhattacharya S.S."/>
            <person name="Shirouzu T."/>
            <person name="Yoshinaga Y."/>
            <person name="Martin F.M."/>
            <person name="Grigoriev I.V."/>
            <person name="Hibbett D.S."/>
        </authorList>
    </citation>
    <scope>NUCLEOTIDE SEQUENCE [LARGE SCALE GENOMIC DNA]</scope>
    <source>
        <strain evidence="7 8">HHB12029</strain>
    </source>
</reference>
<feature type="region of interest" description="Disordered" evidence="4">
    <location>
        <begin position="484"/>
        <end position="540"/>
    </location>
</feature>
<dbReference type="Proteomes" id="UP000077266">
    <property type="component" value="Unassembled WGS sequence"/>
</dbReference>
<dbReference type="PANTHER" id="PTHR10270:SF161">
    <property type="entry name" value="SEX-DETERMINING REGION Y PROTEIN"/>
    <property type="match status" value="1"/>
</dbReference>
<feature type="compositionally biased region" description="Polar residues" evidence="4">
    <location>
        <begin position="485"/>
        <end position="520"/>
    </location>
</feature>
<dbReference type="FunCoup" id="A0A165HIY1">
    <property type="interactions" value="206"/>
</dbReference>
<dbReference type="GO" id="GO:0030154">
    <property type="term" value="P:cell differentiation"/>
    <property type="evidence" value="ECO:0007669"/>
    <property type="project" value="TreeGrafter"/>
</dbReference>
<dbReference type="InParanoid" id="A0A165HIY1"/>
<dbReference type="GO" id="GO:0001228">
    <property type="term" value="F:DNA-binding transcription activator activity, RNA polymerase II-specific"/>
    <property type="evidence" value="ECO:0007669"/>
    <property type="project" value="TreeGrafter"/>
</dbReference>